<gene>
    <name evidence="1" type="ORF">HPB50_001624</name>
</gene>
<evidence type="ECO:0000313" key="1">
    <source>
        <dbReference type="EMBL" id="KAH6934892.1"/>
    </source>
</evidence>
<keyword evidence="2" id="KW-1185">Reference proteome</keyword>
<proteinExistence type="predicted"/>
<comment type="caution">
    <text evidence="1">The sequence shown here is derived from an EMBL/GenBank/DDBJ whole genome shotgun (WGS) entry which is preliminary data.</text>
</comment>
<accession>A0ACB7SIA7</accession>
<organism evidence="1 2">
    <name type="scientific">Hyalomma asiaticum</name>
    <name type="common">Tick</name>
    <dbReference type="NCBI Taxonomy" id="266040"/>
    <lineage>
        <taxon>Eukaryota</taxon>
        <taxon>Metazoa</taxon>
        <taxon>Ecdysozoa</taxon>
        <taxon>Arthropoda</taxon>
        <taxon>Chelicerata</taxon>
        <taxon>Arachnida</taxon>
        <taxon>Acari</taxon>
        <taxon>Parasitiformes</taxon>
        <taxon>Ixodida</taxon>
        <taxon>Ixodoidea</taxon>
        <taxon>Ixodidae</taxon>
        <taxon>Hyalomminae</taxon>
        <taxon>Hyalomma</taxon>
    </lineage>
</organism>
<protein>
    <submittedName>
        <fullName evidence="1">Uncharacterized protein</fullName>
    </submittedName>
</protein>
<dbReference type="EMBL" id="CM023483">
    <property type="protein sequence ID" value="KAH6934892.1"/>
    <property type="molecule type" value="Genomic_DNA"/>
</dbReference>
<name>A0ACB7SIA7_HYAAI</name>
<dbReference type="Proteomes" id="UP000821845">
    <property type="component" value="Chromosome 3"/>
</dbReference>
<reference evidence="1" key="1">
    <citation type="submission" date="2020-05" db="EMBL/GenBank/DDBJ databases">
        <title>Large-scale comparative analyses of tick genomes elucidate their genetic diversity and vector capacities.</title>
        <authorList>
            <person name="Jia N."/>
            <person name="Wang J."/>
            <person name="Shi W."/>
            <person name="Du L."/>
            <person name="Sun Y."/>
            <person name="Zhan W."/>
            <person name="Jiang J."/>
            <person name="Wang Q."/>
            <person name="Zhang B."/>
            <person name="Ji P."/>
            <person name="Sakyi L.B."/>
            <person name="Cui X."/>
            <person name="Yuan T."/>
            <person name="Jiang B."/>
            <person name="Yang W."/>
            <person name="Lam T.T.-Y."/>
            <person name="Chang Q."/>
            <person name="Ding S."/>
            <person name="Wang X."/>
            <person name="Zhu J."/>
            <person name="Ruan X."/>
            <person name="Zhao L."/>
            <person name="Wei J."/>
            <person name="Que T."/>
            <person name="Du C."/>
            <person name="Cheng J."/>
            <person name="Dai P."/>
            <person name="Han X."/>
            <person name="Huang E."/>
            <person name="Gao Y."/>
            <person name="Liu J."/>
            <person name="Shao H."/>
            <person name="Ye R."/>
            <person name="Li L."/>
            <person name="Wei W."/>
            <person name="Wang X."/>
            <person name="Wang C."/>
            <person name="Yang T."/>
            <person name="Huo Q."/>
            <person name="Li W."/>
            <person name="Guo W."/>
            <person name="Chen H."/>
            <person name="Zhou L."/>
            <person name="Ni X."/>
            <person name="Tian J."/>
            <person name="Zhou Y."/>
            <person name="Sheng Y."/>
            <person name="Liu T."/>
            <person name="Pan Y."/>
            <person name="Xia L."/>
            <person name="Li J."/>
            <person name="Zhao F."/>
            <person name="Cao W."/>
        </authorList>
    </citation>
    <scope>NUCLEOTIDE SEQUENCE</scope>
    <source>
        <strain evidence="1">Hyas-2018</strain>
    </source>
</reference>
<evidence type="ECO:0000313" key="2">
    <source>
        <dbReference type="Proteomes" id="UP000821845"/>
    </source>
</evidence>
<sequence>MTPVAVTNWMRTAKFADSLTTTNGNAPGSTGDVMDVNYARTWSRSLEASYLDIPWYSLRAPLEVKLAGLGSRLVSRLISELVTKRRACDKALLAEVEGTIDCLAAAAYKSQVRNFSAVAADVRAAVMSWAVLWTALGTRVESKANVSVLEDFPRLSQQALFFVTGCLLTCGEDREVAEARCNLPLRHDVNFAAAFSCFRGSPMRPESQCPRKFAGVINL</sequence>